<dbReference type="GO" id="GO:0016192">
    <property type="term" value="P:vesicle-mediated transport"/>
    <property type="evidence" value="ECO:0007669"/>
    <property type="project" value="UniProtKB-KW"/>
</dbReference>
<evidence type="ECO:0000256" key="4">
    <source>
        <dbReference type="ARBA" id="ARBA00022892"/>
    </source>
</evidence>
<dbReference type="Proteomes" id="UP000009183">
    <property type="component" value="Chromosome 1"/>
</dbReference>
<evidence type="ECO:0000313" key="8">
    <source>
        <dbReference type="Proteomes" id="UP000009183"/>
    </source>
</evidence>
<gene>
    <name evidence="7" type="ordered locus">VIT_01s0127g00920</name>
</gene>
<keyword evidence="6" id="KW-0342">GTP-binding</keyword>
<keyword evidence="5" id="KW-0653">Protein transport</keyword>
<keyword evidence="3" id="KW-0547">Nucleotide-binding</keyword>
<sequence>MAQPVGPQAGWAVQTGLREPARWAARIPPLWRQYFQNTQGLMFVVDNNDRDQVVEVRNELHRMLNEDELHDAVLLVFDSRAPVQPLVKGFTGGLDWLFNNNANKV</sequence>
<evidence type="ECO:0000256" key="2">
    <source>
        <dbReference type="ARBA" id="ARBA00022707"/>
    </source>
</evidence>
<dbReference type="SUPFAM" id="SSF52540">
    <property type="entry name" value="P-loop containing nucleoside triphosphate hydrolases"/>
    <property type="match status" value="1"/>
</dbReference>
<dbReference type="InParanoid" id="F6HHT3"/>
<evidence type="ECO:0000313" key="7">
    <source>
        <dbReference type="EMBL" id="CCB51770.1"/>
    </source>
</evidence>
<accession>F6HHT3</accession>
<evidence type="ECO:0000256" key="3">
    <source>
        <dbReference type="ARBA" id="ARBA00022741"/>
    </source>
</evidence>
<evidence type="ECO:0000256" key="1">
    <source>
        <dbReference type="ARBA" id="ARBA00010290"/>
    </source>
</evidence>
<dbReference type="STRING" id="29760.F6HHT3"/>
<dbReference type="PaxDb" id="29760-VIT_01s0127g00920.t01"/>
<evidence type="ECO:0000256" key="6">
    <source>
        <dbReference type="ARBA" id="ARBA00023134"/>
    </source>
</evidence>
<dbReference type="GO" id="GO:0003924">
    <property type="term" value="F:GTPase activity"/>
    <property type="evidence" value="ECO:0007669"/>
    <property type="project" value="InterPro"/>
</dbReference>
<keyword evidence="5" id="KW-0813">Transport</keyword>
<dbReference type="PANTHER" id="PTHR11711">
    <property type="entry name" value="ADP RIBOSYLATION FACTOR-RELATED"/>
    <property type="match status" value="1"/>
</dbReference>
<organism evidence="7 8">
    <name type="scientific">Vitis vinifera</name>
    <name type="common">Grape</name>
    <dbReference type="NCBI Taxonomy" id="29760"/>
    <lineage>
        <taxon>Eukaryota</taxon>
        <taxon>Viridiplantae</taxon>
        <taxon>Streptophyta</taxon>
        <taxon>Embryophyta</taxon>
        <taxon>Tracheophyta</taxon>
        <taxon>Spermatophyta</taxon>
        <taxon>Magnoliopsida</taxon>
        <taxon>eudicotyledons</taxon>
        <taxon>Gunneridae</taxon>
        <taxon>Pentapetalae</taxon>
        <taxon>rosids</taxon>
        <taxon>Vitales</taxon>
        <taxon>Vitaceae</taxon>
        <taxon>Viteae</taxon>
        <taxon>Vitis</taxon>
    </lineage>
</organism>
<keyword evidence="8" id="KW-1185">Reference proteome</keyword>
<dbReference type="GO" id="GO:0005525">
    <property type="term" value="F:GTP binding"/>
    <property type="evidence" value="ECO:0007669"/>
    <property type="project" value="UniProtKB-KW"/>
</dbReference>
<name>F6HHT3_VITVI</name>
<dbReference type="Gene3D" id="3.40.50.300">
    <property type="entry name" value="P-loop containing nucleotide triphosphate hydrolases"/>
    <property type="match status" value="1"/>
</dbReference>
<keyword evidence="4" id="KW-0931">ER-Golgi transport</keyword>
<dbReference type="HOGENOM" id="CLU_2241542_0_0_1"/>
<dbReference type="InterPro" id="IPR027417">
    <property type="entry name" value="P-loop_NTPase"/>
</dbReference>
<dbReference type="GO" id="GO:0015031">
    <property type="term" value="P:protein transport"/>
    <property type="evidence" value="ECO:0007669"/>
    <property type="project" value="UniProtKB-KW"/>
</dbReference>
<reference evidence="8" key="1">
    <citation type="journal article" date="2007" name="Nature">
        <title>The grapevine genome sequence suggests ancestral hexaploidization in major angiosperm phyla.</title>
        <authorList>
            <consortium name="The French-Italian Public Consortium for Grapevine Genome Characterization."/>
            <person name="Jaillon O."/>
            <person name="Aury J.-M."/>
            <person name="Noel B."/>
            <person name="Policriti A."/>
            <person name="Clepet C."/>
            <person name="Casagrande A."/>
            <person name="Choisne N."/>
            <person name="Aubourg S."/>
            <person name="Vitulo N."/>
            <person name="Jubin C."/>
            <person name="Vezzi A."/>
            <person name="Legeai F."/>
            <person name="Hugueney P."/>
            <person name="Dasilva C."/>
            <person name="Horner D."/>
            <person name="Mica E."/>
            <person name="Jublot D."/>
            <person name="Poulain J."/>
            <person name="Bruyere C."/>
            <person name="Billault A."/>
            <person name="Segurens B."/>
            <person name="Gouyvenoux M."/>
            <person name="Ugarte E."/>
            <person name="Cattonaro F."/>
            <person name="Anthouard V."/>
            <person name="Vico V."/>
            <person name="Del Fabbro C."/>
            <person name="Alaux M."/>
            <person name="Di Gaspero G."/>
            <person name="Dumas V."/>
            <person name="Felice N."/>
            <person name="Paillard S."/>
            <person name="Juman I."/>
            <person name="Moroldo M."/>
            <person name="Scalabrin S."/>
            <person name="Canaguier A."/>
            <person name="Le Clainche I."/>
            <person name="Malacrida G."/>
            <person name="Durand E."/>
            <person name="Pesole G."/>
            <person name="Laucou V."/>
            <person name="Chatelet P."/>
            <person name="Merdinoglu D."/>
            <person name="Delledonne M."/>
            <person name="Pezzotti M."/>
            <person name="Lecharny A."/>
            <person name="Scarpelli C."/>
            <person name="Artiguenave F."/>
            <person name="Pe M.E."/>
            <person name="Valle G."/>
            <person name="Morgante M."/>
            <person name="Caboche M."/>
            <person name="Adam-Blondon A.-F."/>
            <person name="Weissenbach J."/>
            <person name="Quetier F."/>
            <person name="Wincker P."/>
        </authorList>
    </citation>
    <scope>NUCLEOTIDE SEQUENCE [LARGE SCALE GENOMIC DNA]</scope>
    <source>
        <strain evidence="8">cv. Pinot noir / PN40024</strain>
    </source>
</reference>
<dbReference type="InterPro" id="IPR024156">
    <property type="entry name" value="Small_GTPase_ARF"/>
</dbReference>
<dbReference type="OrthoDB" id="1672367at2759"/>
<dbReference type="InterPro" id="IPR006689">
    <property type="entry name" value="Small_GTPase_ARF/SAR"/>
</dbReference>
<evidence type="ECO:0000256" key="5">
    <source>
        <dbReference type="ARBA" id="ARBA00022927"/>
    </source>
</evidence>
<dbReference type="AlphaFoldDB" id="F6HHT3"/>
<comment type="similarity">
    <text evidence="1">Belongs to the small GTPase superfamily. Arf family.</text>
</comment>
<dbReference type="eggNOG" id="KOG0070">
    <property type="taxonomic scope" value="Eukaryota"/>
</dbReference>
<dbReference type="EMBL" id="FN595761">
    <property type="protein sequence ID" value="CCB51770.1"/>
    <property type="molecule type" value="Genomic_DNA"/>
</dbReference>
<keyword evidence="2" id="KW-0519">Myristate</keyword>
<dbReference type="Pfam" id="PF00025">
    <property type="entry name" value="Arf"/>
    <property type="match status" value="1"/>
</dbReference>
<proteinExistence type="inferred from homology"/>
<protein>
    <submittedName>
        <fullName evidence="7">Uncharacterized protein</fullName>
    </submittedName>
</protein>
<keyword evidence="2" id="KW-0449">Lipoprotein</keyword>